<sequence length="124" mass="14590">MLIPYKKEYEKIAMGLLSFMPGEKKVQKIQQTIDHYRASNTWHLYLWRNEDGRFVGVVGVEESDDCVYLRDLTVDPSYRNEGIANKMVKDTEVLWKTELTGTTTTHYFLEHCKEKDKHEKKGES</sequence>
<evidence type="ECO:0000313" key="3">
    <source>
        <dbReference type="Proteomes" id="UP000198571"/>
    </source>
</evidence>
<dbReference type="AlphaFoldDB" id="A0A1H9PDT4"/>
<dbReference type="GO" id="GO:0016747">
    <property type="term" value="F:acyltransferase activity, transferring groups other than amino-acyl groups"/>
    <property type="evidence" value="ECO:0007669"/>
    <property type="project" value="InterPro"/>
</dbReference>
<gene>
    <name evidence="2" type="ORF">SAMN05518684_101263</name>
</gene>
<accession>A0A1H9PDT4</accession>
<dbReference type="CDD" id="cd04301">
    <property type="entry name" value="NAT_SF"/>
    <property type="match status" value="1"/>
</dbReference>
<dbReference type="InterPro" id="IPR016181">
    <property type="entry name" value="Acyl_CoA_acyltransferase"/>
</dbReference>
<dbReference type="Pfam" id="PF00583">
    <property type="entry name" value="Acetyltransf_1"/>
    <property type="match status" value="1"/>
</dbReference>
<proteinExistence type="predicted"/>
<dbReference type="Proteomes" id="UP000198571">
    <property type="component" value="Unassembled WGS sequence"/>
</dbReference>
<keyword evidence="3" id="KW-1185">Reference proteome</keyword>
<dbReference type="SUPFAM" id="SSF55729">
    <property type="entry name" value="Acyl-CoA N-acyltransferases (Nat)"/>
    <property type="match status" value="1"/>
</dbReference>
<dbReference type="EMBL" id="FOGT01000001">
    <property type="protein sequence ID" value="SER46337.1"/>
    <property type="molecule type" value="Genomic_DNA"/>
</dbReference>
<protein>
    <submittedName>
        <fullName evidence="2">Riboflavin biosynthesis RibT protein</fullName>
    </submittedName>
</protein>
<reference evidence="3" key="1">
    <citation type="submission" date="2016-10" db="EMBL/GenBank/DDBJ databases">
        <authorList>
            <person name="Varghese N."/>
            <person name="Submissions S."/>
        </authorList>
    </citation>
    <scope>NUCLEOTIDE SEQUENCE [LARGE SCALE GENOMIC DNA]</scope>
    <source>
        <strain evidence="3">S9</strain>
    </source>
</reference>
<dbReference type="Gene3D" id="3.40.630.30">
    <property type="match status" value="1"/>
</dbReference>
<name>A0A1H9PDT4_9BACI</name>
<feature type="domain" description="N-acetyltransferase" evidence="1">
    <location>
        <begin position="38"/>
        <end position="90"/>
    </location>
</feature>
<dbReference type="RefSeq" id="WP_093047194.1">
    <property type="nucleotide sequence ID" value="NZ_FOGT01000001.1"/>
</dbReference>
<organism evidence="2 3">
    <name type="scientific">Salipaludibacillus aurantiacus</name>
    <dbReference type="NCBI Taxonomy" id="1601833"/>
    <lineage>
        <taxon>Bacteria</taxon>
        <taxon>Bacillati</taxon>
        <taxon>Bacillota</taxon>
        <taxon>Bacilli</taxon>
        <taxon>Bacillales</taxon>
        <taxon>Bacillaceae</taxon>
    </lineage>
</organism>
<dbReference type="STRING" id="1601833.SAMN05518684_101263"/>
<evidence type="ECO:0000259" key="1">
    <source>
        <dbReference type="Pfam" id="PF00583"/>
    </source>
</evidence>
<evidence type="ECO:0000313" key="2">
    <source>
        <dbReference type="EMBL" id="SER46337.1"/>
    </source>
</evidence>
<dbReference type="InterPro" id="IPR000182">
    <property type="entry name" value="GNAT_dom"/>
</dbReference>
<dbReference type="OrthoDB" id="2189687at2"/>